<gene>
    <name evidence="5" type="ORF">MNOR_LOCUS10397</name>
</gene>
<dbReference type="Pfam" id="PF26091">
    <property type="entry name" value="PWI_CCDC43"/>
    <property type="match status" value="1"/>
</dbReference>
<evidence type="ECO:0000259" key="4">
    <source>
        <dbReference type="Pfam" id="PF26091"/>
    </source>
</evidence>
<dbReference type="Proteomes" id="UP001497623">
    <property type="component" value="Unassembled WGS sequence"/>
</dbReference>
<proteinExistence type="inferred from homology"/>
<organism evidence="5 6">
    <name type="scientific">Meganyctiphanes norvegica</name>
    <name type="common">Northern krill</name>
    <name type="synonym">Thysanopoda norvegica</name>
    <dbReference type="NCBI Taxonomy" id="48144"/>
    <lineage>
        <taxon>Eukaryota</taxon>
        <taxon>Metazoa</taxon>
        <taxon>Ecdysozoa</taxon>
        <taxon>Arthropoda</taxon>
        <taxon>Crustacea</taxon>
        <taxon>Multicrustacea</taxon>
        <taxon>Malacostraca</taxon>
        <taxon>Eumalacostraca</taxon>
        <taxon>Eucarida</taxon>
        <taxon>Euphausiacea</taxon>
        <taxon>Euphausiidae</taxon>
        <taxon>Meganyctiphanes</taxon>
    </lineage>
</organism>
<dbReference type="InterPro" id="IPR037666">
    <property type="entry name" value="CCDC43"/>
</dbReference>
<name>A0AAV2QB58_MEGNR</name>
<dbReference type="PANTHER" id="PTHR31684:SF2">
    <property type="entry name" value="COILED-COIL DOMAIN-CONTAINING PROTEIN 43"/>
    <property type="match status" value="1"/>
</dbReference>
<keyword evidence="6" id="KW-1185">Reference proteome</keyword>
<feature type="domain" description="CCDC43 PWI-like" evidence="4">
    <location>
        <begin position="5"/>
        <end position="74"/>
    </location>
</feature>
<evidence type="ECO:0000256" key="2">
    <source>
        <dbReference type="ARBA" id="ARBA00016648"/>
    </source>
</evidence>
<reference evidence="5 6" key="1">
    <citation type="submission" date="2024-05" db="EMBL/GenBank/DDBJ databases">
        <authorList>
            <person name="Wallberg A."/>
        </authorList>
    </citation>
    <scope>NUCLEOTIDE SEQUENCE [LARGE SCALE GENOMIC DNA]</scope>
</reference>
<dbReference type="EMBL" id="CAXKWB010005231">
    <property type="protein sequence ID" value="CAL4077407.1"/>
    <property type="molecule type" value="Genomic_DNA"/>
</dbReference>
<dbReference type="InterPro" id="IPR058771">
    <property type="entry name" value="PWI_CCDC43"/>
</dbReference>
<protein>
    <recommendedName>
        <fullName evidence="2">Coiled-coil domain-containing protein 43</fullName>
    </recommendedName>
</protein>
<comment type="caution">
    <text evidence="5">The sequence shown here is derived from an EMBL/GenBank/DDBJ whole genome shotgun (WGS) entry which is preliminary data.</text>
</comment>
<sequence length="137" mass="15320">MAEAAVTCEFDHWLKDTLVNLNTDDEVFSPYIKGILEGEETADEKQEALQGILSEITESGIDDLCNDILKKWNLNLESAAKEAEPKEKQIEMDEKIAKIMESQAVSVVVPKTRSKADQKLKEAILAQYSQLSWCSDG</sequence>
<accession>A0AAV2QB58</accession>
<comment type="similarity">
    <text evidence="1">Belongs to the CCDC43 family.</text>
</comment>
<keyword evidence="3" id="KW-0175">Coiled coil</keyword>
<evidence type="ECO:0000313" key="6">
    <source>
        <dbReference type="Proteomes" id="UP001497623"/>
    </source>
</evidence>
<dbReference type="AlphaFoldDB" id="A0AAV2QB58"/>
<evidence type="ECO:0000256" key="1">
    <source>
        <dbReference type="ARBA" id="ARBA00005305"/>
    </source>
</evidence>
<evidence type="ECO:0000313" key="5">
    <source>
        <dbReference type="EMBL" id="CAL4077407.1"/>
    </source>
</evidence>
<evidence type="ECO:0000256" key="3">
    <source>
        <dbReference type="ARBA" id="ARBA00023054"/>
    </source>
</evidence>
<dbReference type="PANTHER" id="PTHR31684">
    <property type="entry name" value="COILED-COIL DOMAIN-CONTAINING PROTEIN 43"/>
    <property type="match status" value="1"/>
</dbReference>